<comment type="caution">
    <text evidence="1">The sequence shown here is derived from an EMBL/GenBank/DDBJ whole genome shotgun (WGS) entry which is preliminary data.</text>
</comment>
<dbReference type="Proteomes" id="UP000028483">
    <property type="component" value="Unassembled WGS sequence"/>
</dbReference>
<proteinExistence type="predicted"/>
<organism evidence="1 2">
    <name type="scientific">Xenorhabdus bovienii str. oregonense</name>
    <dbReference type="NCBI Taxonomy" id="1398202"/>
    <lineage>
        <taxon>Bacteria</taxon>
        <taxon>Pseudomonadati</taxon>
        <taxon>Pseudomonadota</taxon>
        <taxon>Gammaproteobacteria</taxon>
        <taxon>Enterobacterales</taxon>
        <taxon>Morganellaceae</taxon>
        <taxon>Xenorhabdus</taxon>
    </lineage>
</organism>
<dbReference type="AlphaFoldDB" id="A0A077PAR5"/>
<evidence type="ECO:0000313" key="2">
    <source>
        <dbReference type="Proteomes" id="UP000028483"/>
    </source>
</evidence>
<dbReference type="EMBL" id="CBSX010000263">
    <property type="protein sequence ID" value="CDH08150.1"/>
    <property type="molecule type" value="Genomic_DNA"/>
</dbReference>
<name>A0A077PAR5_XENBV</name>
<reference evidence="1" key="1">
    <citation type="submission" date="2013-07" db="EMBL/GenBank/DDBJ databases">
        <title>Sub-species coevolution in mutualistic symbiosis.</title>
        <authorList>
            <person name="Murfin K."/>
            <person name="Klassen J."/>
            <person name="Lee M."/>
            <person name="Forst S."/>
            <person name="Stock P."/>
            <person name="Goodrich-Blair H."/>
        </authorList>
    </citation>
    <scope>NUCLEOTIDE SEQUENCE [LARGE SCALE GENOMIC DNA]</scope>
    <source>
        <strain evidence="1">Oregonense</strain>
    </source>
</reference>
<protein>
    <recommendedName>
        <fullName evidence="3">Integrase</fullName>
    </recommendedName>
</protein>
<evidence type="ECO:0000313" key="1">
    <source>
        <dbReference type="EMBL" id="CDH08150.1"/>
    </source>
</evidence>
<evidence type="ECO:0008006" key="3">
    <source>
        <dbReference type="Google" id="ProtNLM"/>
    </source>
</evidence>
<sequence length="43" mass="4636">MGHKDASSTEVYTKIFALDVGAQYGVRFSMAPADAMALVRRSS</sequence>
<accession>A0A077PAR5</accession>
<gene>
    <name evidence="1" type="ORF">XBO1_930001</name>
</gene>
<dbReference type="HOGENOM" id="CLU_209861_1_0_6"/>